<gene>
    <name evidence="1" type="ORF">ACFSXZ_05180</name>
</gene>
<dbReference type="RefSeq" id="WP_378261760.1">
    <property type="nucleotide sequence ID" value="NZ_JBHUKR010000004.1"/>
</dbReference>
<evidence type="ECO:0000313" key="2">
    <source>
        <dbReference type="Proteomes" id="UP001597417"/>
    </source>
</evidence>
<evidence type="ECO:0000313" key="1">
    <source>
        <dbReference type="EMBL" id="MFD2415717.1"/>
    </source>
</evidence>
<comment type="caution">
    <text evidence="1">The sequence shown here is derived from an EMBL/GenBank/DDBJ whole genome shotgun (WGS) entry which is preliminary data.</text>
</comment>
<evidence type="ECO:0008006" key="3">
    <source>
        <dbReference type="Google" id="ProtNLM"/>
    </source>
</evidence>
<accession>A0ABW5FPK5</accession>
<dbReference type="Proteomes" id="UP001597417">
    <property type="component" value="Unassembled WGS sequence"/>
</dbReference>
<sequence>MGFGEIALLDLDHVVMNDGRIYRVVGNLDSRTRFLGYNVYSPSSEGDRVYRGRRYRKNFIEDDDLPVDVLDAYELVSVKEIREHHDPIESARMESATFASTIWFDLYAELVRIFGRESVGIFGSAMFGLHLTSGGEVRKDVDFVIQGIANVEVLRQQISTIREKLGFTEITTERQLRQYARYQKVFRNKNNSIRSIVARRWTSLQLSERVVTTIRLRDPALTVPLELVTPLGEDSHDVVVSGRVSEADGSNLFPRKFSVITEGGSMDVYILWWKFSTPVRNEDTITVCGSVVTVDGNTVVRLTNFTRHWLRIEE</sequence>
<reference evidence="2" key="1">
    <citation type="journal article" date="2019" name="Int. J. Syst. Evol. Microbiol.">
        <title>The Global Catalogue of Microorganisms (GCM) 10K type strain sequencing project: providing services to taxonomists for standard genome sequencing and annotation.</title>
        <authorList>
            <consortium name="The Broad Institute Genomics Platform"/>
            <consortium name="The Broad Institute Genome Sequencing Center for Infectious Disease"/>
            <person name="Wu L."/>
            <person name="Ma J."/>
        </authorList>
    </citation>
    <scope>NUCLEOTIDE SEQUENCE [LARGE SCALE GENOMIC DNA]</scope>
    <source>
        <strain evidence="2">CGMCC 4.7645</strain>
    </source>
</reference>
<keyword evidence="2" id="KW-1185">Reference proteome</keyword>
<name>A0ABW5FPK5_9PSEU</name>
<dbReference type="EMBL" id="JBHUKR010000004">
    <property type="protein sequence ID" value="MFD2415717.1"/>
    <property type="molecule type" value="Genomic_DNA"/>
</dbReference>
<protein>
    <recommendedName>
        <fullName evidence="3">Polymerase nucleotidyl transferase domain-containing protein</fullName>
    </recommendedName>
</protein>
<proteinExistence type="predicted"/>
<organism evidence="1 2">
    <name type="scientific">Amycolatopsis pigmentata</name>
    <dbReference type="NCBI Taxonomy" id="450801"/>
    <lineage>
        <taxon>Bacteria</taxon>
        <taxon>Bacillati</taxon>
        <taxon>Actinomycetota</taxon>
        <taxon>Actinomycetes</taxon>
        <taxon>Pseudonocardiales</taxon>
        <taxon>Pseudonocardiaceae</taxon>
        <taxon>Amycolatopsis</taxon>
    </lineage>
</organism>